<feature type="transmembrane region" description="Helical" evidence="8">
    <location>
        <begin position="290"/>
        <end position="313"/>
    </location>
</feature>
<dbReference type="Gene3D" id="1.20.1250.20">
    <property type="entry name" value="MFS general substrate transporter like domains"/>
    <property type="match status" value="1"/>
</dbReference>
<evidence type="ECO:0000256" key="1">
    <source>
        <dbReference type="ARBA" id="ARBA00004651"/>
    </source>
</evidence>
<dbReference type="PANTHER" id="PTHR23517">
    <property type="entry name" value="RESISTANCE PROTEIN MDTM, PUTATIVE-RELATED-RELATED"/>
    <property type="match status" value="1"/>
</dbReference>
<dbReference type="RefSeq" id="WP_100200888.1">
    <property type="nucleotide sequence ID" value="NZ_PGGW01000014.1"/>
</dbReference>
<protein>
    <recommendedName>
        <fullName evidence="11">MFS transporter</fullName>
    </recommendedName>
</protein>
<feature type="region of interest" description="Disordered" evidence="7">
    <location>
        <begin position="204"/>
        <end position="247"/>
    </location>
</feature>
<feature type="transmembrane region" description="Helical" evidence="8">
    <location>
        <begin position="417"/>
        <end position="437"/>
    </location>
</feature>
<reference evidence="9 10" key="1">
    <citation type="submission" date="2017-11" db="EMBL/GenBank/DDBJ databases">
        <title>Streptomyces carmine sp. nov., a novel actinomycete isolated from Sophora alopecuroides in Xinjiang, China.</title>
        <authorList>
            <person name="Wang Y."/>
            <person name="Luo X."/>
            <person name="Wan C."/>
            <person name="Zhang L."/>
        </authorList>
    </citation>
    <scope>NUCLEOTIDE SEQUENCE [LARGE SCALE GENOMIC DNA]</scope>
    <source>
        <strain evidence="9 10">TRM SA0054</strain>
    </source>
</reference>
<feature type="transmembrane region" description="Helical" evidence="8">
    <location>
        <begin position="21"/>
        <end position="43"/>
    </location>
</feature>
<dbReference type="InterPro" id="IPR050171">
    <property type="entry name" value="MFS_Transporters"/>
</dbReference>
<keyword evidence="10" id="KW-1185">Reference proteome</keyword>
<dbReference type="SUPFAM" id="SSF103473">
    <property type="entry name" value="MFS general substrate transporter"/>
    <property type="match status" value="1"/>
</dbReference>
<accession>A0A2M8M5K2</accession>
<keyword evidence="2" id="KW-0813">Transport</keyword>
<evidence type="ECO:0000256" key="6">
    <source>
        <dbReference type="ARBA" id="ARBA00023136"/>
    </source>
</evidence>
<feature type="transmembrane region" description="Helical" evidence="8">
    <location>
        <begin position="55"/>
        <end position="73"/>
    </location>
</feature>
<keyword evidence="6 8" id="KW-0472">Membrane</keyword>
<feature type="transmembrane region" description="Helical" evidence="8">
    <location>
        <begin position="175"/>
        <end position="194"/>
    </location>
</feature>
<dbReference type="Proteomes" id="UP000230407">
    <property type="component" value="Unassembled WGS sequence"/>
</dbReference>
<evidence type="ECO:0000256" key="2">
    <source>
        <dbReference type="ARBA" id="ARBA00022448"/>
    </source>
</evidence>
<dbReference type="GO" id="GO:0005886">
    <property type="term" value="C:plasma membrane"/>
    <property type="evidence" value="ECO:0007669"/>
    <property type="project" value="UniProtKB-SubCell"/>
</dbReference>
<dbReference type="InterPro" id="IPR011701">
    <property type="entry name" value="MFS"/>
</dbReference>
<dbReference type="PANTHER" id="PTHR23517:SF2">
    <property type="entry name" value="MULTIDRUG RESISTANCE PROTEIN MDTH"/>
    <property type="match status" value="1"/>
</dbReference>
<feature type="transmembrane region" description="Helical" evidence="8">
    <location>
        <begin position="109"/>
        <end position="132"/>
    </location>
</feature>
<feature type="transmembrane region" description="Helical" evidence="8">
    <location>
        <begin position="85"/>
        <end position="103"/>
    </location>
</feature>
<gene>
    <name evidence="9" type="ORF">CUT44_04825</name>
</gene>
<dbReference type="GO" id="GO:0022857">
    <property type="term" value="F:transmembrane transporter activity"/>
    <property type="evidence" value="ECO:0007669"/>
    <property type="project" value="InterPro"/>
</dbReference>
<evidence type="ECO:0000256" key="7">
    <source>
        <dbReference type="SAM" id="MobiDB-lite"/>
    </source>
</evidence>
<evidence type="ECO:0000256" key="5">
    <source>
        <dbReference type="ARBA" id="ARBA00022989"/>
    </source>
</evidence>
<dbReference type="EMBL" id="PGGW01000014">
    <property type="protein sequence ID" value="PJE99466.1"/>
    <property type="molecule type" value="Genomic_DNA"/>
</dbReference>
<dbReference type="Pfam" id="PF07690">
    <property type="entry name" value="MFS_1"/>
    <property type="match status" value="1"/>
</dbReference>
<feature type="transmembrane region" description="Helical" evidence="8">
    <location>
        <begin position="325"/>
        <end position="343"/>
    </location>
</feature>
<evidence type="ECO:0000313" key="9">
    <source>
        <dbReference type="EMBL" id="PJE99466.1"/>
    </source>
</evidence>
<evidence type="ECO:0000256" key="3">
    <source>
        <dbReference type="ARBA" id="ARBA00022475"/>
    </source>
</evidence>
<feature type="compositionally biased region" description="Gly residues" evidence="7">
    <location>
        <begin position="221"/>
        <end position="237"/>
    </location>
</feature>
<evidence type="ECO:0000256" key="8">
    <source>
        <dbReference type="SAM" id="Phobius"/>
    </source>
</evidence>
<sequence>MTKTAPPVRRTSLAATPQRKIMLAVLLVDTIAAGAFYPLTFLYLKLSTELPVGQIGLILTGGGVVALALNPLAGSAADRWGAQRTIVLANLLCGLGYLGLVDIHGWPQLVLAVSLISLSQRLYWVGWPVFVSEQVAEGETLDRWFAVVNAFKSAALGIGAGAAAVILAVGDTGTMRMFLIAAVLASFLSAAVFFRLRMNPRDGAAGSGKDGGTDAAAAGPVGPGGTEHTGGADGTGTGRKDGADGADGGWRTVLRDRPYVAMTAAHTALTFAWLLPSVVLPVYFVDTLGLPPWLPSVSFALNTAMIVLLQTTVTRSLGTLRRTRAVLAGACAFLLAFAVFAGADAVPRAAAVVLALAGIVLFSLGEMSAGPPAQSLSIEAAPVPLRGRYSSVFQTSWTISNVGGPAIAGALLQWHSLGLWLVLGTLVGLGGLGFLACERRFPAHVLHSEAQKGDT</sequence>
<feature type="transmembrane region" description="Helical" evidence="8">
    <location>
        <begin position="144"/>
        <end position="169"/>
    </location>
</feature>
<keyword evidence="3" id="KW-1003">Cell membrane</keyword>
<evidence type="ECO:0000313" key="10">
    <source>
        <dbReference type="Proteomes" id="UP000230407"/>
    </source>
</evidence>
<keyword evidence="5 8" id="KW-1133">Transmembrane helix</keyword>
<proteinExistence type="predicted"/>
<dbReference type="AlphaFoldDB" id="A0A2M8M5K2"/>
<organism evidence="9 10">
    <name type="scientific">Streptomyces carminius</name>
    <dbReference type="NCBI Taxonomy" id="2665496"/>
    <lineage>
        <taxon>Bacteria</taxon>
        <taxon>Bacillati</taxon>
        <taxon>Actinomycetota</taxon>
        <taxon>Actinomycetes</taxon>
        <taxon>Kitasatosporales</taxon>
        <taxon>Streptomycetaceae</taxon>
        <taxon>Streptomyces</taxon>
    </lineage>
</organism>
<comment type="caution">
    <text evidence="9">The sequence shown here is derived from an EMBL/GenBank/DDBJ whole genome shotgun (WGS) entry which is preliminary data.</text>
</comment>
<name>A0A2M8M5K2_9ACTN</name>
<evidence type="ECO:0008006" key="11">
    <source>
        <dbReference type="Google" id="ProtNLM"/>
    </source>
</evidence>
<dbReference type="InterPro" id="IPR036259">
    <property type="entry name" value="MFS_trans_sf"/>
</dbReference>
<feature type="transmembrane region" description="Helical" evidence="8">
    <location>
        <begin position="259"/>
        <end position="284"/>
    </location>
</feature>
<comment type="subcellular location">
    <subcellularLocation>
        <location evidence="1">Cell membrane</location>
        <topology evidence="1">Multi-pass membrane protein</topology>
    </subcellularLocation>
</comment>
<evidence type="ECO:0000256" key="4">
    <source>
        <dbReference type="ARBA" id="ARBA00022692"/>
    </source>
</evidence>
<keyword evidence="4 8" id="KW-0812">Transmembrane</keyword>